<dbReference type="InterPro" id="IPR036618">
    <property type="entry name" value="PtsI_HPr-bd_sf"/>
</dbReference>
<dbReference type="PIRSF" id="PIRSF000732">
    <property type="entry name" value="PTS_enzyme_I"/>
    <property type="match status" value="1"/>
</dbReference>
<evidence type="ECO:0000259" key="23">
    <source>
        <dbReference type="Pfam" id="PF02896"/>
    </source>
</evidence>
<protein>
    <recommendedName>
        <fullName evidence="7 17">Phosphoenolpyruvate-protein phosphotransferase</fullName>
        <ecNumber evidence="6 17">2.7.3.9</ecNumber>
    </recommendedName>
    <alternativeName>
        <fullName evidence="16 17">Phosphotransferase system, enzyme I</fullName>
    </alternativeName>
</protein>
<keyword evidence="9 17" id="KW-0963">Cytoplasm</keyword>
<keyword evidence="13 17" id="KW-0479">Metal-binding</keyword>
<dbReference type="EC" id="2.7.3.9" evidence="6 17"/>
<feature type="active site" description="Tele-phosphohistidine intermediate" evidence="18">
    <location>
        <position position="194"/>
    </location>
</feature>
<feature type="domain" description="Phosphotransferase system enzyme I N-terminal" evidence="24">
    <location>
        <begin position="7"/>
        <end position="131"/>
    </location>
</feature>
<dbReference type="Pfam" id="PF02896">
    <property type="entry name" value="PEP-utilizers_C"/>
    <property type="match status" value="1"/>
</dbReference>
<feature type="binding site" evidence="19">
    <location>
        <begin position="459"/>
        <end position="460"/>
    </location>
    <ligand>
        <name>phosphoenolpyruvate</name>
        <dbReference type="ChEBI" id="CHEBI:58702"/>
    </ligand>
</feature>
<feature type="binding site" evidence="20">
    <location>
        <position position="436"/>
    </location>
    <ligand>
        <name>Mg(2+)</name>
        <dbReference type="ChEBI" id="CHEBI:18420"/>
    </ligand>
</feature>
<dbReference type="SUPFAM" id="SSF52009">
    <property type="entry name" value="Phosphohistidine domain"/>
    <property type="match status" value="1"/>
</dbReference>
<keyword evidence="8 17" id="KW-0813">Transport</keyword>
<comment type="similarity">
    <text evidence="5 17">Belongs to the PEP-utilizing enzyme family.</text>
</comment>
<dbReference type="InterPro" id="IPR008731">
    <property type="entry name" value="PTS_EIN"/>
</dbReference>
<evidence type="ECO:0000256" key="13">
    <source>
        <dbReference type="ARBA" id="ARBA00022723"/>
    </source>
</evidence>
<evidence type="ECO:0000256" key="1">
    <source>
        <dbReference type="ARBA" id="ARBA00000683"/>
    </source>
</evidence>
<dbReference type="SUPFAM" id="SSF47831">
    <property type="entry name" value="Enzyme I of the PEP:sugar phosphotransferase system HPr-binding (sub)domain"/>
    <property type="match status" value="1"/>
</dbReference>
<evidence type="ECO:0000256" key="5">
    <source>
        <dbReference type="ARBA" id="ARBA00007837"/>
    </source>
</evidence>
<dbReference type="OrthoDB" id="9765468at2"/>
<dbReference type="AlphaFoldDB" id="A0A3A3H056"/>
<keyword evidence="12 17" id="KW-0598">Phosphotransferase system</keyword>
<evidence type="ECO:0000256" key="19">
    <source>
        <dbReference type="PIRSR" id="PIRSR000732-2"/>
    </source>
</evidence>
<dbReference type="InterPro" id="IPR000121">
    <property type="entry name" value="PEP_util_C"/>
</dbReference>
<evidence type="ECO:0000256" key="12">
    <source>
        <dbReference type="ARBA" id="ARBA00022683"/>
    </source>
</evidence>
<evidence type="ECO:0000256" key="15">
    <source>
        <dbReference type="ARBA" id="ARBA00022842"/>
    </source>
</evidence>
<organism evidence="25 26">
    <name type="scientific">Paenibacillus thiaminolyticus</name>
    <name type="common">Bacillus thiaminolyticus</name>
    <dbReference type="NCBI Taxonomy" id="49283"/>
    <lineage>
        <taxon>Bacteria</taxon>
        <taxon>Bacillati</taxon>
        <taxon>Bacillota</taxon>
        <taxon>Bacilli</taxon>
        <taxon>Bacillales</taxon>
        <taxon>Paenibacillaceae</taxon>
        <taxon>Paenibacillus</taxon>
    </lineage>
</organism>
<dbReference type="Gene3D" id="1.10.274.10">
    <property type="entry name" value="PtsI, HPr-binding domain"/>
    <property type="match status" value="1"/>
</dbReference>
<dbReference type="GO" id="GO:0046872">
    <property type="term" value="F:metal ion binding"/>
    <property type="evidence" value="ECO:0007669"/>
    <property type="project" value="UniProtKB-KW"/>
</dbReference>
<evidence type="ECO:0000256" key="6">
    <source>
        <dbReference type="ARBA" id="ARBA00012232"/>
    </source>
</evidence>
<feature type="domain" description="PEP-utilising enzyme mobile" evidence="22">
    <location>
        <begin position="158"/>
        <end position="230"/>
    </location>
</feature>
<keyword evidence="14 17" id="KW-0418">Kinase</keyword>
<dbReference type="SUPFAM" id="SSF51621">
    <property type="entry name" value="Phosphoenolpyruvate/pyruvate domain"/>
    <property type="match status" value="1"/>
</dbReference>
<evidence type="ECO:0000256" key="20">
    <source>
        <dbReference type="PIRSR" id="PIRSR000732-3"/>
    </source>
</evidence>
<evidence type="ECO:0000256" key="10">
    <source>
        <dbReference type="ARBA" id="ARBA00022597"/>
    </source>
</evidence>
<dbReference type="RefSeq" id="WP_119793460.1">
    <property type="nucleotide sequence ID" value="NZ_QYZD01000007.1"/>
</dbReference>
<dbReference type="PROSITE" id="PS00742">
    <property type="entry name" value="PEP_ENZYMES_2"/>
    <property type="match status" value="1"/>
</dbReference>
<dbReference type="GO" id="GO:0009401">
    <property type="term" value="P:phosphoenolpyruvate-dependent sugar phosphotransferase system"/>
    <property type="evidence" value="ECO:0007669"/>
    <property type="project" value="UniProtKB-KW"/>
</dbReference>
<evidence type="ECO:0000256" key="21">
    <source>
        <dbReference type="SAM" id="Coils"/>
    </source>
</evidence>
<evidence type="ECO:0000256" key="11">
    <source>
        <dbReference type="ARBA" id="ARBA00022679"/>
    </source>
</evidence>
<dbReference type="EMBL" id="QYZD01000007">
    <property type="protein sequence ID" value="RJG24286.1"/>
    <property type="molecule type" value="Genomic_DNA"/>
</dbReference>
<dbReference type="GO" id="GO:0005737">
    <property type="term" value="C:cytoplasm"/>
    <property type="evidence" value="ECO:0007669"/>
    <property type="project" value="UniProtKB-SubCell"/>
</dbReference>
<dbReference type="PRINTS" id="PR01736">
    <property type="entry name" value="PHPHTRNFRASE"/>
</dbReference>
<dbReference type="Pfam" id="PF05524">
    <property type="entry name" value="PEP-utilisers_N"/>
    <property type="match status" value="1"/>
</dbReference>
<feature type="binding site" evidence="19">
    <location>
        <position position="301"/>
    </location>
    <ligand>
        <name>phosphoenolpyruvate</name>
        <dbReference type="ChEBI" id="CHEBI:58702"/>
    </ligand>
</feature>
<proteinExistence type="inferred from homology"/>
<keyword evidence="25" id="KW-0670">Pyruvate</keyword>
<dbReference type="PANTHER" id="PTHR46244:SF3">
    <property type="entry name" value="PHOSPHOENOLPYRUVATE-PROTEIN PHOSPHOTRANSFERASE"/>
    <property type="match status" value="1"/>
</dbReference>
<feature type="binding site" evidence="19">
    <location>
        <position position="470"/>
    </location>
    <ligand>
        <name>phosphoenolpyruvate</name>
        <dbReference type="ChEBI" id="CHEBI:58702"/>
    </ligand>
</feature>
<feature type="coiled-coil region" evidence="21">
    <location>
        <begin position="38"/>
        <end position="65"/>
    </location>
</feature>
<dbReference type="InterPro" id="IPR024692">
    <property type="entry name" value="PTS_EI"/>
</dbReference>
<dbReference type="InterPro" id="IPR036637">
    <property type="entry name" value="Phosphohistidine_dom_sf"/>
</dbReference>
<evidence type="ECO:0000256" key="16">
    <source>
        <dbReference type="ARBA" id="ARBA00033235"/>
    </source>
</evidence>
<feature type="binding site" evidence="20">
    <location>
        <position position="460"/>
    </location>
    <ligand>
        <name>Mg(2+)</name>
        <dbReference type="ChEBI" id="CHEBI:18420"/>
    </ligand>
</feature>
<evidence type="ECO:0000256" key="4">
    <source>
        <dbReference type="ARBA" id="ARBA00004496"/>
    </source>
</evidence>
<evidence type="ECO:0000256" key="14">
    <source>
        <dbReference type="ARBA" id="ARBA00022777"/>
    </source>
</evidence>
<evidence type="ECO:0000313" key="25">
    <source>
        <dbReference type="EMBL" id="RJG24286.1"/>
    </source>
</evidence>
<keyword evidence="21" id="KW-0175">Coiled coil</keyword>
<evidence type="ECO:0000259" key="24">
    <source>
        <dbReference type="Pfam" id="PF05524"/>
    </source>
</evidence>
<dbReference type="InterPro" id="IPR040442">
    <property type="entry name" value="Pyrv_kinase-like_dom_sf"/>
</dbReference>
<dbReference type="InterPro" id="IPR006318">
    <property type="entry name" value="PTS_EI-like"/>
</dbReference>
<dbReference type="Proteomes" id="UP000266177">
    <property type="component" value="Unassembled WGS sequence"/>
</dbReference>
<gene>
    <name evidence="25" type="primary">ptsP</name>
    <name evidence="25" type="ORF">DQX05_10515</name>
</gene>
<dbReference type="InterPro" id="IPR015813">
    <property type="entry name" value="Pyrv/PenolPyrv_kinase-like_dom"/>
</dbReference>
<dbReference type="InterPro" id="IPR008279">
    <property type="entry name" value="PEP-util_enz_mobile_dom"/>
</dbReference>
<reference evidence="25 26" key="1">
    <citation type="submission" date="2018-09" db="EMBL/GenBank/DDBJ databases">
        <title>Paenibacillus SK2017-BO5.</title>
        <authorList>
            <person name="Piskunova J.V."/>
            <person name="Dubiley S.A."/>
            <person name="Severinov K.V."/>
        </authorList>
    </citation>
    <scope>NUCLEOTIDE SEQUENCE [LARGE SCALE GENOMIC DNA]</scope>
    <source>
        <strain evidence="25 26">BO5</strain>
    </source>
</reference>
<dbReference type="GO" id="GO:0008965">
    <property type="term" value="F:phosphoenolpyruvate-protein phosphotransferase activity"/>
    <property type="evidence" value="ECO:0007669"/>
    <property type="project" value="UniProtKB-EC"/>
</dbReference>
<evidence type="ECO:0000256" key="18">
    <source>
        <dbReference type="PIRSR" id="PIRSR000732-1"/>
    </source>
</evidence>
<feature type="binding site" evidence="19">
    <location>
        <position position="337"/>
    </location>
    <ligand>
        <name>phosphoenolpyruvate</name>
        <dbReference type="ChEBI" id="CHEBI:58702"/>
    </ligand>
</feature>
<keyword evidence="10 17" id="KW-0762">Sugar transport</keyword>
<dbReference type="Pfam" id="PF00391">
    <property type="entry name" value="PEP-utilizers"/>
    <property type="match status" value="1"/>
</dbReference>
<keyword evidence="15 17" id="KW-0460">Magnesium</keyword>
<sequence length="580" mass="64444">MAEQHIHGIGASNGIRIAKALVLRNQSDLTNRRETISQDETETELERLKQAREHSETELLELAEHAKQTLGEKQAGIVVGQARMLSDPALYPLMQKKVAEEHLSAEHAVSAVTEQFAARFERLDNEYMRERAADIRDLGKRLLAQLGGGQRTDLSGLREEVILVTDDLAPSEAVQLDKRYVQALVTEMGGKTSHTSILARSLGIAAVVGAGEPVRQIVNGEWLIVDGSEGLCIRMPDPETVEAYRQRQESEQSELHALARFRERPAETKDGVRVEMAANIGTVQEAVAAKELNAEGIGLYRTEFLFMNTDRMPDEEAQYAAYREAAQQMDGKPVVIRTLDIGGDKELPYLDLPQEANPFLGYRAIRIGLDRQELLRTQLRAIVRASHYGNVKVMFPMISSLEEWRQAKAIYEQARKEVVQEGHPVADAIEVGIMVEIPSAALLARSFAAEVDFFSIGTNDLVQYTLAVDRMNEKVSYLYDYFHPAVLQLIQRVIDAAHEHSKWAGMCGGMAADPLAAPLLIGLGLDEWSMEAASIATVKRALSRLDSRDCRALAERLLQLGTTEEVRQALRGYVDGLPEQ</sequence>
<evidence type="ECO:0000256" key="9">
    <source>
        <dbReference type="ARBA" id="ARBA00022490"/>
    </source>
</evidence>
<dbReference type="InterPro" id="IPR023151">
    <property type="entry name" value="PEP_util_CS"/>
</dbReference>
<evidence type="ECO:0000256" key="8">
    <source>
        <dbReference type="ARBA" id="ARBA00022448"/>
    </source>
</evidence>
<comment type="function">
    <text evidence="3 17">General (non sugar-specific) component of the phosphoenolpyruvate-dependent sugar phosphotransferase system (sugar PTS). This major carbohydrate active-transport system catalyzes the phosphorylation of incoming sugar substrates concomitantly with their translocation across the cell membrane. Enzyme I transfers the phosphoryl group from phosphoenolpyruvate (PEP) to the phosphoryl carrier protein (HPr).</text>
</comment>
<feature type="domain" description="PEP-utilising enzyme C-terminal" evidence="23">
    <location>
        <begin position="258"/>
        <end position="545"/>
    </location>
</feature>
<keyword evidence="11 17" id="KW-0808">Transferase</keyword>
<dbReference type="Gene3D" id="3.20.20.60">
    <property type="entry name" value="Phosphoenolpyruvate-binding domains"/>
    <property type="match status" value="1"/>
</dbReference>
<evidence type="ECO:0000256" key="7">
    <source>
        <dbReference type="ARBA" id="ARBA00016544"/>
    </source>
</evidence>
<comment type="cofactor">
    <cofactor evidence="2 17 20">
        <name>Mg(2+)</name>
        <dbReference type="ChEBI" id="CHEBI:18420"/>
    </cofactor>
</comment>
<dbReference type="Gene3D" id="3.50.30.10">
    <property type="entry name" value="Phosphohistidine domain"/>
    <property type="match status" value="1"/>
</dbReference>
<dbReference type="GO" id="GO:0016301">
    <property type="term" value="F:kinase activity"/>
    <property type="evidence" value="ECO:0007669"/>
    <property type="project" value="UniProtKB-KW"/>
</dbReference>
<evidence type="ECO:0000256" key="3">
    <source>
        <dbReference type="ARBA" id="ARBA00002728"/>
    </source>
</evidence>
<comment type="subcellular location">
    <subcellularLocation>
        <location evidence="4 17">Cytoplasm</location>
    </subcellularLocation>
</comment>
<accession>A0A3A3H056</accession>
<comment type="catalytic activity">
    <reaction evidence="1 17">
        <text>L-histidyl-[protein] + phosphoenolpyruvate = N(pros)-phospho-L-histidyl-[protein] + pyruvate</text>
        <dbReference type="Rhea" id="RHEA:23880"/>
        <dbReference type="Rhea" id="RHEA-COMP:9745"/>
        <dbReference type="Rhea" id="RHEA-COMP:9746"/>
        <dbReference type="ChEBI" id="CHEBI:15361"/>
        <dbReference type="ChEBI" id="CHEBI:29979"/>
        <dbReference type="ChEBI" id="CHEBI:58702"/>
        <dbReference type="ChEBI" id="CHEBI:64837"/>
        <dbReference type="EC" id="2.7.3.9"/>
    </reaction>
</comment>
<evidence type="ECO:0000256" key="17">
    <source>
        <dbReference type="PIRNR" id="PIRNR000732"/>
    </source>
</evidence>
<evidence type="ECO:0000259" key="22">
    <source>
        <dbReference type="Pfam" id="PF00391"/>
    </source>
</evidence>
<comment type="caution">
    <text evidence="25">The sequence shown here is derived from an EMBL/GenBank/DDBJ whole genome shotgun (WGS) entry which is preliminary data.</text>
</comment>
<dbReference type="PANTHER" id="PTHR46244">
    <property type="entry name" value="PHOSPHOENOLPYRUVATE-PROTEIN PHOSPHOTRANSFERASE"/>
    <property type="match status" value="1"/>
</dbReference>
<feature type="active site" description="Proton donor" evidence="18">
    <location>
        <position position="507"/>
    </location>
</feature>
<evidence type="ECO:0000256" key="2">
    <source>
        <dbReference type="ARBA" id="ARBA00001946"/>
    </source>
</evidence>
<dbReference type="PROSITE" id="PS00370">
    <property type="entry name" value="PEP_ENZYMES_PHOS_SITE"/>
    <property type="match status" value="1"/>
</dbReference>
<dbReference type="NCBIfam" id="TIGR01417">
    <property type="entry name" value="PTS_I_fam"/>
    <property type="match status" value="1"/>
</dbReference>
<name>A0A3A3H056_PANTH</name>
<dbReference type="InterPro" id="IPR050499">
    <property type="entry name" value="PEP-utilizing_PTS_enzyme"/>
</dbReference>
<evidence type="ECO:0000313" key="26">
    <source>
        <dbReference type="Proteomes" id="UP000266177"/>
    </source>
</evidence>
<dbReference type="InterPro" id="IPR018274">
    <property type="entry name" value="PEP_util_AS"/>
</dbReference>